<sequence>MIKISNPNPNLLLESWSRKALPGMLVENDSVPADIQKMEVDMQDSGSNIESPTPEKPESRRKENLDSSLPRKLLMKDFEFVNSHVAAVRRSTLLSSDDNSSSSGSSQGITHLQDKSLKEKSIELPEKSIANFNNLFNRMESSIRLLRLCKKLPTFRNICTQVEILSKRKFLNSQLAQMKYLFPEAIQINKILVHDEKTLCMIPDMKITLMMNVVENRQTEGSISMALCQAFQEKVRVSSLPIKRALIYQRPCYQNLLIQEASATLCSRIIC</sequence>
<feature type="domain" description="CDT1 Geminin-binding" evidence="2">
    <location>
        <begin position="124"/>
        <end position="242"/>
    </location>
</feature>
<dbReference type="PANTHER" id="PTHR28637">
    <property type="entry name" value="DNA REPLICATION FACTOR CDT1"/>
    <property type="match status" value="1"/>
</dbReference>
<accession>A0A6V7QNI7</accession>
<dbReference type="PANTHER" id="PTHR28637:SF13">
    <property type="entry name" value="EXPRESSED PROTEIN"/>
    <property type="match status" value="1"/>
</dbReference>
<dbReference type="GO" id="GO:0030174">
    <property type="term" value="P:regulation of DNA-templated DNA replication initiation"/>
    <property type="evidence" value="ECO:0007669"/>
    <property type="project" value="InterPro"/>
</dbReference>
<feature type="region of interest" description="Disordered" evidence="1">
    <location>
        <begin position="93"/>
        <end position="114"/>
    </location>
</feature>
<dbReference type="SUPFAM" id="SSF46785">
    <property type="entry name" value="Winged helix' DNA-binding domain"/>
    <property type="match status" value="1"/>
</dbReference>
<dbReference type="InterPro" id="IPR045173">
    <property type="entry name" value="Cdt1"/>
</dbReference>
<proteinExistence type="predicted"/>
<gene>
    <name evidence="3" type="ORF">CB5_LOCUS27546</name>
</gene>
<dbReference type="InterPro" id="IPR036390">
    <property type="entry name" value="WH_DNA-bd_sf"/>
</dbReference>
<dbReference type="GO" id="GO:0071163">
    <property type="term" value="P:DNA replication preinitiation complex assembly"/>
    <property type="evidence" value="ECO:0007669"/>
    <property type="project" value="InterPro"/>
</dbReference>
<protein>
    <recommendedName>
        <fullName evidence="2">CDT1 Geminin-binding domain-containing protein</fullName>
    </recommendedName>
</protein>
<reference evidence="3" key="1">
    <citation type="submission" date="2020-07" db="EMBL/GenBank/DDBJ databases">
        <authorList>
            <person name="Lin J."/>
        </authorList>
    </citation>
    <scope>NUCLEOTIDE SEQUENCE</scope>
</reference>
<dbReference type="GO" id="GO:0005634">
    <property type="term" value="C:nucleus"/>
    <property type="evidence" value="ECO:0007669"/>
    <property type="project" value="TreeGrafter"/>
</dbReference>
<dbReference type="SMART" id="SM01075">
    <property type="entry name" value="CDT1"/>
    <property type="match status" value="1"/>
</dbReference>
<organism evidence="3">
    <name type="scientific">Ananas comosus var. bracteatus</name>
    <name type="common">red pineapple</name>
    <dbReference type="NCBI Taxonomy" id="296719"/>
    <lineage>
        <taxon>Eukaryota</taxon>
        <taxon>Viridiplantae</taxon>
        <taxon>Streptophyta</taxon>
        <taxon>Embryophyta</taxon>
        <taxon>Tracheophyta</taxon>
        <taxon>Spermatophyta</taxon>
        <taxon>Magnoliopsida</taxon>
        <taxon>Liliopsida</taxon>
        <taxon>Poales</taxon>
        <taxon>Bromeliaceae</taxon>
        <taxon>Bromelioideae</taxon>
        <taxon>Ananas</taxon>
    </lineage>
</organism>
<dbReference type="EMBL" id="LR862137">
    <property type="protein sequence ID" value="CAD1844335.1"/>
    <property type="molecule type" value="Genomic_DNA"/>
</dbReference>
<dbReference type="AlphaFoldDB" id="A0A6V7QNI7"/>
<feature type="compositionally biased region" description="Basic and acidic residues" evidence="1">
    <location>
        <begin position="53"/>
        <end position="65"/>
    </location>
</feature>
<feature type="region of interest" description="Disordered" evidence="1">
    <location>
        <begin position="40"/>
        <end position="68"/>
    </location>
</feature>
<dbReference type="GO" id="GO:0000278">
    <property type="term" value="P:mitotic cell cycle"/>
    <property type="evidence" value="ECO:0007669"/>
    <property type="project" value="TreeGrafter"/>
</dbReference>
<feature type="compositionally biased region" description="Low complexity" evidence="1">
    <location>
        <begin position="93"/>
        <end position="106"/>
    </location>
</feature>
<evidence type="ECO:0000259" key="2">
    <source>
        <dbReference type="SMART" id="SM01075"/>
    </source>
</evidence>
<dbReference type="InterPro" id="IPR014939">
    <property type="entry name" value="CDT1_Gemini-bd-like"/>
</dbReference>
<dbReference type="GO" id="GO:0000076">
    <property type="term" value="P:DNA replication checkpoint signaling"/>
    <property type="evidence" value="ECO:0007669"/>
    <property type="project" value="TreeGrafter"/>
</dbReference>
<dbReference type="GO" id="GO:0070182">
    <property type="term" value="F:DNA polymerase binding"/>
    <property type="evidence" value="ECO:0007669"/>
    <property type="project" value="TreeGrafter"/>
</dbReference>
<evidence type="ECO:0000256" key="1">
    <source>
        <dbReference type="SAM" id="MobiDB-lite"/>
    </source>
</evidence>
<dbReference type="GO" id="GO:0003677">
    <property type="term" value="F:DNA binding"/>
    <property type="evidence" value="ECO:0007669"/>
    <property type="project" value="InterPro"/>
</dbReference>
<evidence type="ECO:0000313" key="3">
    <source>
        <dbReference type="EMBL" id="CAD1844335.1"/>
    </source>
</evidence>
<name>A0A6V7QNI7_ANACO</name>
<dbReference type="Pfam" id="PF08839">
    <property type="entry name" value="CDT1"/>
    <property type="match status" value="1"/>
</dbReference>